<accession>A0ABP0KV75</accession>
<keyword evidence="2" id="KW-1185">Reference proteome</keyword>
<protein>
    <submittedName>
        <fullName evidence="1">Dihydropyridine-sensitive L-type skeletal muscle calcium channel subunit alpha-1</fullName>
    </submittedName>
</protein>
<feature type="non-terminal residue" evidence="1">
    <location>
        <position position="650"/>
    </location>
</feature>
<gene>
    <name evidence="1" type="ORF">SCF082_LOCUS19159</name>
</gene>
<dbReference type="EMBL" id="CAXAMM010013014">
    <property type="protein sequence ID" value="CAK9030289.1"/>
    <property type="molecule type" value="Genomic_DNA"/>
</dbReference>
<name>A0ABP0KV75_9DINO</name>
<organism evidence="1 2">
    <name type="scientific">Durusdinium trenchii</name>
    <dbReference type="NCBI Taxonomy" id="1381693"/>
    <lineage>
        <taxon>Eukaryota</taxon>
        <taxon>Sar</taxon>
        <taxon>Alveolata</taxon>
        <taxon>Dinophyceae</taxon>
        <taxon>Suessiales</taxon>
        <taxon>Symbiodiniaceae</taxon>
        <taxon>Durusdinium</taxon>
    </lineage>
</organism>
<evidence type="ECO:0000313" key="2">
    <source>
        <dbReference type="Proteomes" id="UP001642464"/>
    </source>
</evidence>
<sequence length="650" mass="69334">MQCALEVLVEELPEIEQLPEFNPMIPGFYNQTSPSNLSSSNFTTEDPRDVVYSTLTVEAEALEAPNETVEAENVTANSLQIYALSSSVSIAQGSDLLLSNLLRVEDQSPLLWGSGVLGTPNYFDLQLELADGLSFVKPLPVQCTNERVMNWTNPWEVARAQGTIGGLFQQTRLNLHASVELLQQCLQSLSVHVPWNTPVTADAPSTGPSIMSTVPANGSEDVTTSNFQVLLTFNDWVQAGEGNFQIIDCGADNICGQGGTFDDTSVDINVQDTFSVTFTKNLVLITYPHRLSGLHLHQFYVPEGVIRDVSGTNFSGIAVENFTIRTGLTGASPLGWRVLSSNISGAGADGWHVCEAQFYLSTDCSTDLIAGTPAGSSEVNETQVLGADEHLVQLSLGLAAAGHRLGLHPGLLLWRLPGFLLHLPGLPPRSEAGFLLAAQPLGGTRASRPGPAAEAEVQPVQGARCMSAQEVSELTVTFGGLNIRISREAPEAGQTGDTESIGSFFVVEVPVNHSFGSPAWEAALLAAVNPADFEALDLSGVRHLYSRLRGSPGGWSPAARIGRALRCGLLARAKLGFQRSPAVTACDSPLPNRIYIVLRGAPGHPAGWTDHYATFRNSVTGSLGRQHADAVCEGFASRAEGQAYCFGAER</sequence>
<dbReference type="Proteomes" id="UP001642464">
    <property type="component" value="Unassembled WGS sequence"/>
</dbReference>
<reference evidence="1 2" key="1">
    <citation type="submission" date="2024-02" db="EMBL/GenBank/DDBJ databases">
        <authorList>
            <person name="Chen Y."/>
            <person name="Shah S."/>
            <person name="Dougan E. K."/>
            <person name="Thang M."/>
            <person name="Chan C."/>
        </authorList>
    </citation>
    <scope>NUCLEOTIDE SEQUENCE [LARGE SCALE GENOMIC DNA]</scope>
</reference>
<proteinExistence type="predicted"/>
<comment type="caution">
    <text evidence="1">The sequence shown here is derived from an EMBL/GenBank/DDBJ whole genome shotgun (WGS) entry which is preliminary data.</text>
</comment>
<evidence type="ECO:0000313" key="1">
    <source>
        <dbReference type="EMBL" id="CAK9030289.1"/>
    </source>
</evidence>